<protein>
    <submittedName>
        <fullName evidence="1">Uncharacterized protein</fullName>
    </submittedName>
</protein>
<organism evidence="1">
    <name type="scientific">uncultured Caudovirales phage</name>
    <dbReference type="NCBI Taxonomy" id="2100421"/>
    <lineage>
        <taxon>Viruses</taxon>
        <taxon>Duplodnaviria</taxon>
        <taxon>Heunggongvirae</taxon>
        <taxon>Uroviricota</taxon>
        <taxon>Caudoviricetes</taxon>
        <taxon>Peduoviridae</taxon>
        <taxon>Maltschvirus</taxon>
        <taxon>Maltschvirus maltsch</taxon>
    </lineage>
</organism>
<dbReference type="EMBL" id="MF417879">
    <property type="protein sequence ID" value="ASN68672.1"/>
    <property type="molecule type" value="Genomic_DNA"/>
</dbReference>
<accession>A0A2H4J127</accession>
<gene>
    <name evidence="1" type="ORF">3S11_48</name>
</gene>
<sequence length="48" mass="5406">MTTQQLSAQATELRRQAASCPLFVATMLIERAEELEQRIQQGQSDGRN</sequence>
<proteinExistence type="predicted"/>
<evidence type="ECO:0000313" key="1">
    <source>
        <dbReference type="EMBL" id="ASN68672.1"/>
    </source>
</evidence>
<name>A0A2H4J127_9CAUD</name>
<reference evidence="1" key="1">
    <citation type="submission" date="2017-06" db="EMBL/GenBank/DDBJ databases">
        <title>Novel phages from South African skin metaviromes.</title>
        <authorList>
            <person name="van Zyl L.J."/>
            <person name="Abrahams Y."/>
            <person name="Stander E.A."/>
            <person name="Kirby B.M."/>
            <person name="Clavaud C."/>
            <person name="Farcet C."/>
            <person name="Breton L."/>
            <person name="Trindade M.I."/>
        </authorList>
    </citation>
    <scope>NUCLEOTIDE SEQUENCE</scope>
</reference>